<name>A0DVI0_PARTE</name>
<dbReference type="STRING" id="5888.A0DVI0"/>
<evidence type="ECO:0000313" key="3">
    <source>
        <dbReference type="Proteomes" id="UP000000600"/>
    </source>
</evidence>
<organism evidence="2 3">
    <name type="scientific">Paramecium tetraurelia</name>
    <dbReference type="NCBI Taxonomy" id="5888"/>
    <lineage>
        <taxon>Eukaryota</taxon>
        <taxon>Sar</taxon>
        <taxon>Alveolata</taxon>
        <taxon>Ciliophora</taxon>
        <taxon>Intramacronucleata</taxon>
        <taxon>Oligohymenophorea</taxon>
        <taxon>Peniculida</taxon>
        <taxon>Parameciidae</taxon>
        <taxon>Paramecium</taxon>
    </lineage>
</organism>
<keyword evidence="1" id="KW-0175">Coiled coil</keyword>
<protein>
    <submittedName>
        <fullName evidence="2">Uncharacterized protein</fullName>
    </submittedName>
</protein>
<reference evidence="2 3" key="1">
    <citation type="journal article" date="2006" name="Nature">
        <title>Global trends of whole-genome duplications revealed by the ciliate Paramecium tetraurelia.</title>
        <authorList>
            <consortium name="Genoscope"/>
            <person name="Aury J.-M."/>
            <person name="Jaillon O."/>
            <person name="Duret L."/>
            <person name="Noel B."/>
            <person name="Jubin C."/>
            <person name="Porcel B.M."/>
            <person name="Segurens B."/>
            <person name="Daubin V."/>
            <person name="Anthouard V."/>
            <person name="Aiach N."/>
            <person name="Arnaiz O."/>
            <person name="Billaut A."/>
            <person name="Beisson J."/>
            <person name="Blanc I."/>
            <person name="Bouhouche K."/>
            <person name="Camara F."/>
            <person name="Duharcourt S."/>
            <person name="Guigo R."/>
            <person name="Gogendeau D."/>
            <person name="Katinka M."/>
            <person name="Keller A.-M."/>
            <person name="Kissmehl R."/>
            <person name="Klotz C."/>
            <person name="Koll F."/>
            <person name="Le Moue A."/>
            <person name="Lepere C."/>
            <person name="Malinsky S."/>
            <person name="Nowacki M."/>
            <person name="Nowak J.K."/>
            <person name="Plattner H."/>
            <person name="Poulain J."/>
            <person name="Ruiz F."/>
            <person name="Serrano V."/>
            <person name="Zagulski M."/>
            <person name="Dessen P."/>
            <person name="Betermier M."/>
            <person name="Weissenbach J."/>
            <person name="Scarpelli C."/>
            <person name="Schachter V."/>
            <person name="Sperling L."/>
            <person name="Meyer E."/>
            <person name="Cohen J."/>
            <person name="Wincker P."/>
        </authorList>
    </citation>
    <scope>NUCLEOTIDE SEQUENCE [LARGE SCALE GENOMIC DNA]</scope>
    <source>
        <strain evidence="2 3">Stock d4-2</strain>
    </source>
</reference>
<sequence length="894" mass="105846">MLKFIEKLCNSLRQQLEQSSLKNGILETNIARFVKDCIHYIFHIPIEYDIEQYFTLTEIDKTMFNIQQYLNSIQHKNHFKNIFMNEGFQSGEQSSSDEFDSIIKPKPKIHKTLSLEDKTSGIPNNENDLAQLNTLQQLLYETNLKVTKRDEQILQMTTNYLKDIQHLKSMFLRQLENPGTEFYEVNYFDIKQALEPELQNYIQEKFQQLQKQCQQTVQRYKIELTALSTECESHKRTIQVLLQNNTLHSIIKMLFLIEKDPYKIWKQIQDQVGNKIIFQVFETQIGGYGINYREIDELISKNSAGGRMFCRQKQLYEEQLKIMIDDNIQIISTLKQDLQNKEQIIEELQLSNEENTIKIQEQFNEQIEQKLKEQQHNLSQEFDRKLKMQQKELADPQLIRKITLRCAFARWVNFSQFYQLFEQEQDEDSLYELKIRINRFLKQVNDEFTIKDYEKLIQNYQQAQYNIIKVEQEKNIFEQKCKQQQLEVQKHKNTIQMLSQTIQVLKQELQNCESTIKLISKPFCSILQRLGYPSKLNLLSILKSGISLEFLQSEDPEVQSSLITFFQLAISSQLIHQSNPKREAETITEFFDIRYAMSQELNEDANLQSYRLQSPDVPLIQFQITDQAISPKDQLNNSYIENKFQIKGTQKTSNHTNQSPKSNRVQNQFQQINTPKISQKRDRQIESFAAKREKKSQQQLLDTTSSGFQKQVEKVRKRDHLMIQEINYVDKGIQVDSDYQSSRHKTSLNVQFKDNDQNSIQQDVLVILRDEVDSRATSVTKRRSLSQNNKKQQFNIPNQFINNQNLTLYQASKLKTQNKTIYSEQQQMQQGLGFGFLPTSPLQFYQELFKEKQKLQLKNYTIVKDQGVKMQNYQKRRIEPSIEGKHLQVPSYLK</sequence>
<dbReference type="RefSeq" id="XP_001454444.1">
    <property type="nucleotide sequence ID" value="XM_001454407.1"/>
</dbReference>
<dbReference type="OMA" id="IQEINYV"/>
<dbReference type="OrthoDB" id="302802at2759"/>
<evidence type="ECO:0000256" key="1">
    <source>
        <dbReference type="SAM" id="Coils"/>
    </source>
</evidence>
<dbReference type="AlphaFoldDB" id="A0DVI0"/>
<feature type="coiled-coil region" evidence="1">
    <location>
        <begin position="331"/>
        <end position="384"/>
    </location>
</feature>
<dbReference type="EMBL" id="CT868607">
    <property type="protein sequence ID" value="CAK87047.1"/>
    <property type="molecule type" value="Genomic_DNA"/>
</dbReference>
<gene>
    <name evidence="2" type="ORF">GSPATT00020700001</name>
</gene>
<dbReference type="Proteomes" id="UP000000600">
    <property type="component" value="Unassembled WGS sequence"/>
</dbReference>
<keyword evidence="3" id="KW-1185">Reference proteome</keyword>
<dbReference type="HOGENOM" id="CLU_323524_0_0_1"/>
<dbReference type="InParanoid" id="A0DVI0"/>
<accession>A0DVI0</accession>
<evidence type="ECO:0000313" key="2">
    <source>
        <dbReference type="EMBL" id="CAK87047.1"/>
    </source>
</evidence>
<feature type="coiled-coil region" evidence="1">
    <location>
        <begin position="453"/>
        <end position="515"/>
    </location>
</feature>
<dbReference type="KEGG" id="ptm:GSPATT00020700001"/>
<dbReference type="GeneID" id="5040229"/>
<proteinExistence type="predicted"/>